<keyword evidence="4 7" id="KW-1133">Transmembrane helix</keyword>
<comment type="caution">
    <text evidence="8">The sequence shown here is derived from an EMBL/GenBank/DDBJ whole genome shotgun (WGS) entry which is preliminary data.</text>
</comment>
<dbReference type="InterPro" id="IPR011701">
    <property type="entry name" value="MFS"/>
</dbReference>
<dbReference type="SUPFAM" id="SSF103473">
    <property type="entry name" value="MFS general substrate transporter"/>
    <property type="match status" value="1"/>
</dbReference>
<organism evidence="8 11">
    <name type="scientific">Peronospora belbahrii</name>
    <dbReference type="NCBI Taxonomy" id="622444"/>
    <lineage>
        <taxon>Eukaryota</taxon>
        <taxon>Sar</taxon>
        <taxon>Stramenopiles</taxon>
        <taxon>Oomycota</taxon>
        <taxon>Peronosporomycetes</taxon>
        <taxon>Peronosporales</taxon>
        <taxon>Peronosporaceae</taxon>
        <taxon>Peronospora</taxon>
    </lineage>
</organism>
<evidence type="ECO:0000256" key="3">
    <source>
        <dbReference type="ARBA" id="ARBA00022692"/>
    </source>
</evidence>
<dbReference type="AlphaFoldDB" id="A0AAU9L3U9"/>
<feature type="region of interest" description="Disordered" evidence="6">
    <location>
        <begin position="457"/>
        <end position="519"/>
    </location>
</feature>
<feature type="compositionally biased region" description="Polar residues" evidence="6">
    <location>
        <begin position="461"/>
        <end position="471"/>
    </location>
</feature>
<dbReference type="GO" id="GO:0022857">
    <property type="term" value="F:transmembrane transporter activity"/>
    <property type="evidence" value="ECO:0007669"/>
    <property type="project" value="InterPro"/>
</dbReference>
<evidence type="ECO:0000313" key="8">
    <source>
        <dbReference type="EMBL" id="CAH0480278.1"/>
    </source>
</evidence>
<evidence type="ECO:0000256" key="1">
    <source>
        <dbReference type="ARBA" id="ARBA00004141"/>
    </source>
</evidence>
<keyword evidence="5 7" id="KW-0472">Membrane</keyword>
<gene>
    <name evidence="9" type="ORF">PBS001_LOCUS3091</name>
    <name evidence="8" type="ORF">PBS003_LOCUS6902</name>
</gene>
<proteinExistence type="predicted"/>
<dbReference type="Pfam" id="PF07690">
    <property type="entry name" value="MFS_1"/>
    <property type="match status" value="1"/>
</dbReference>
<feature type="transmembrane region" description="Helical" evidence="7">
    <location>
        <begin position="323"/>
        <end position="344"/>
    </location>
</feature>
<feature type="transmembrane region" description="Helical" evidence="7">
    <location>
        <begin position="205"/>
        <end position="227"/>
    </location>
</feature>
<feature type="transmembrane region" description="Helical" evidence="7">
    <location>
        <begin position="255"/>
        <end position="280"/>
    </location>
</feature>
<sequence>MKSSRTTNDSSTSCKLQQKCSISRKFGAIVGLQFLVDAAFGVMSPIISIVMTEYFARLHRNGLSIDCGTNPHEKACIKGSQEAAWVSSLFSALGSVLNFVLAPMLGQASDVYGRKPFLVLSQLVRVGTPFSVMYFMQLGGSIAPYLVLRLIDYGFGTAGVMNGAVADVVRPENRAAAFGVLLASLSVGYCVSAFIAPFFSRDHILQIAAVLFVLRVAWAMIILPETLPFQARMKKTRWVMENPISVMSILFRNKLFLRLTCLIVLTSFATSGMSQIQLFYLNTIVGFDVKDFGNLMLLWVVLALLVQGLLLKPLITCFKEKGVIIIATIASFVKTVGYIGTAFYPQKWVVYALCVPGSLNDLSFPAIAALKSMNVSEKEQGRLQGAIYGARSVFDALGPVIFSSLYAAMTQQSVVSQALPYFVASSIIFVGIGVAMSLPVGRPSFSWNIIAATAPVPSETCGDTPSSSSVYFETDDDEVDEDEEHASDTKNGDDDTYLVEPLLKNSSTTGYAHTERRLE</sequence>
<feature type="transmembrane region" description="Helical" evidence="7">
    <location>
        <begin position="26"/>
        <end position="51"/>
    </location>
</feature>
<feature type="transmembrane region" description="Helical" evidence="7">
    <location>
        <begin position="390"/>
        <end position="409"/>
    </location>
</feature>
<evidence type="ECO:0000256" key="4">
    <source>
        <dbReference type="ARBA" id="ARBA00022989"/>
    </source>
</evidence>
<reference evidence="8 10" key="1">
    <citation type="submission" date="2021-11" db="EMBL/GenBank/DDBJ databases">
        <authorList>
            <person name="Islam A."/>
            <person name="Islam S."/>
            <person name="Flora M.S."/>
            <person name="Rahman M."/>
            <person name="Ziaur R.M."/>
            <person name="Epstein J.H."/>
            <person name="Hassan M."/>
            <person name="Klassen M."/>
            <person name="Woodard K."/>
            <person name="Webb A."/>
            <person name="Webby R.J."/>
            <person name="El Zowalaty M.E."/>
        </authorList>
    </citation>
    <scope>NUCLEOTIDE SEQUENCE</scope>
    <source>
        <strain evidence="9">Pbs1</strain>
        <strain evidence="8">Pbs3</strain>
    </source>
</reference>
<comment type="subcellular location">
    <subcellularLocation>
        <location evidence="1">Membrane</location>
        <topology evidence="1">Multi-pass membrane protein</topology>
    </subcellularLocation>
</comment>
<dbReference type="Proteomes" id="UP001158986">
    <property type="component" value="Unassembled WGS sequence"/>
</dbReference>
<evidence type="ECO:0008006" key="12">
    <source>
        <dbReference type="Google" id="ProtNLM"/>
    </source>
</evidence>
<evidence type="ECO:0000313" key="11">
    <source>
        <dbReference type="Proteomes" id="UP001160483"/>
    </source>
</evidence>
<feature type="transmembrane region" description="Helical" evidence="7">
    <location>
        <begin position="421"/>
        <end position="440"/>
    </location>
</feature>
<evidence type="ECO:0000256" key="6">
    <source>
        <dbReference type="SAM" id="MobiDB-lite"/>
    </source>
</evidence>
<protein>
    <recommendedName>
        <fullName evidence="12">Major facilitator superfamily (MFS) profile domain-containing protein</fullName>
    </recommendedName>
</protein>
<feature type="transmembrane region" description="Helical" evidence="7">
    <location>
        <begin position="177"/>
        <end position="199"/>
    </location>
</feature>
<name>A0AAU9L3U9_9STRA</name>
<feature type="compositionally biased region" description="Acidic residues" evidence="6">
    <location>
        <begin position="473"/>
        <end position="485"/>
    </location>
</feature>
<accession>A0AAU9L3U9</accession>
<dbReference type="GO" id="GO:0016020">
    <property type="term" value="C:membrane"/>
    <property type="evidence" value="ECO:0007669"/>
    <property type="project" value="UniProtKB-SubCell"/>
</dbReference>
<dbReference type="Proteomes" id="UP001160483">
    <property type="component" value="Unassembled WGS sequence"/>
</dbReference>
<evidence type="ECO:0000256" key="7">
    <source>
        <dbReference type="SAM" id="Phobius"/>
    </source>
</evidence>
<evidence type="ECO:0000256" key="5">
    <source>
        <dbReference type="ARBA" id="ARBA00023136"/>
    </source>
</evidence>
<feature type="transmembrane region" description="Helical" evidence="7">
    <location>
        <begin position="83"/>
        <end position="105"/>
    </location>
</feature>
<evidence type="ECO:0000313" key="9">
    <source>
        <dbReference type="EMBL" id="CAH0516423.1"/>
    </source>
</evidence>
<keyword evidence="2" id="KW-0813">Transport</keyword>
<feature type="transmembrane region" description="Helical" evidence="7">
    <location>
        <begin position="350"/>
        <end position="370"/>
    </location>
</feature>
<dbReference type="PANTHER" id="PTHR23504:SF1">
    <property type="entry name" value="GH21943P-RELATED"/>
    <property type="match status" value="1"/>
</dbReference>
<dbReference type="PANTHER" id="PTHR23504">
    <property type="entry name" value="MAJOR FACILITATOR SUPERFAMILY DOMAIN-CONTAINING PROTEIN 10"/>
    <property type="match status" value="1"/>
</dbReference>
<evidence type="ECO:0000256" key="2">
    <source>
        <dbReference type="ARBA" id="ARBA00022448"/>
    </source>
</evidence>
<dbReference type="InterPro" id="IPR036259">
    <property type="entry name" value="MFS_trans_sf"/>
</dbReference>
<dbReference type="EMBL" id="CAKLCB010000167">
    <property type="protein sequence ID" value="CAH0516423.1"/>
    <property type="molecule type" value="Genomic_DNA"/>
</dbReference>
<keyword evidence="10" id="KW-1185">Reference proteome</keyword>
<dbReference type="Gene3D" id="1.20.1250.20">
    <property type="entry name" value="MFS general substrate transporter like domains"/>
    <property type="match status" value="1"/>
</dbReference>
<keyword evidence="3 7" id="KW-0812">Transmembrane</keyword>
<feature type="transmembrane region" description="Helical" evidence="7">
    <location>
        <begin position="292"/>
        <end position="311"/>
    </location>
</feature>
<evidence type="ECO:0000313" key="10">
    <source>
        <dbReference type="Proteomes" id="UP001158986"/>
    </source>
</evidence>
<dbReference type="EMBL" id="CAKKTJ010000324">
    <property type="protein sequence ID" value="CAH0480278.1"/>
    <property type="molecule type" value="Genomic_DNA"/>
</dbReference>